<organism evidence="2 3">
    <name type="scientific">Streptomyces kaempferi</name>
    <dbReference type="NCBI Taxonomy" id="333725"/>
    <lineage>
        <taxon>Bacteria</taxon>
        <taxon>Bacillati</taxon>
        <taxon>Actinomycetota</taxon>
        <taxon>Actinomycetes</taxon>
        <taxon>Kitasatosporales</taxon>
        <taxon>Streptomycetaceae</taxon>
        <taxon>Streptomyces</taxon>
    </lineage>
</organism>
<keyword evidence="3" id="KW-1185">Reference proteome</keyword>
<dbReference type="EMBL" id="JBHTMM010000033">
    <property type="protein sequence ID" value="MFD1309087.1"/>
    <property type="molecule type" value="Genomic_DNA"/>
</dbReference>
<evidence type="ECO:0000313" key="2">
    <source>
        <dbReference type="EMBL" id="MFD1309087.1"/>
    </source>
</evidence>
<gene>
    <name evidence="2" type="ORF">ACFQ5X_24920</name>
</gene>
<dbReference type="Proteomes" id="UP001597058">
    <property type="component" value="Unassembled WGS sequence"/>
</dbReference>
<name>A0ABW3XHZ2_9ACTN</name>
<evidence type="ECO:0000259" key="1">
    <source>
        <dbReference type="Pfam" id="PF10686"/>
    </source>
</evidence>
<comment type="caution">
    <text evidence="2">The sequence shown here is derived from an EMBL/GenBank/DDBJ whole genome shotgun (WGS) entry which is preliminary data.</text>
</comment>
<evidence type="ECO:0000313" key="3">
    <source>
        <dbReference type="Proteomes" id="UP001597058"/>
    </source>
</evidence>
<sequence length="144" mass="16090">MSGRLALIGLTGSRLWPDPQLLENTLCLVWHDALEVGYTGIELMHGCAEGADTIGHEWAFRTGFLIREFPADWNGPCGPECPAGHRRRNRRGNEYCPLAGHRRNQRMVDERPVLFVAAHHQGSAGTADCIRRAERAGIPVWRLP</sequence>
<reference evidence="3" key="1">
    <citation type="journal article" date="2019" name="Int. J. Syst. Evol. Microbiol.">
        <title>The Global Catalogue of Microorganisms (GCM) 10K type strain sequencing project: providing services to taxonomists for standard genome sequencing and annotation.</title>
        <authorList>
            <consortium name="The Broad Institute Genomics Platform"/>
            <consortium name="The Broad Institute Genome Sequencing Center for Infectious Disease"/>
            <person name="Wu L."/>
            <person name="Ma J."/>
        </authorList>
    </citation>
    <scope>NUCLEOTIDE SEQUENCE [LARGE SCALE GENOMIC DNA]</scope>
    <source>
        <strain evidence="3">CGMCC 4.7020</strain>
    </source>
</reference>
<accession>A0ABW3XHZ2</accession>
<dbReference type="Pfam" id="PF10686">
    <property type="entry name" value="YAcAr"/>
    <property type="match status" value="1"/>
</dbReference>
<dbReference type="InterPro" id="IPR019627">
    <property type="entry name" value="YAcAr"/>
</dbReference>
<protein>
    <submittedName>
        <fullName evidence="2">SLOG family protein</fullName>
    </submittedName>
</protein>
<feature type="domain" description="YspA cpYpsA-related SLOG" evidence="1">
    <location>
        <begin position="11"/>
        <end position="74"/>
    </location>
</feature>
<proteinExistence type="predicted"/>
<dbReference type="RefSeq" id="WP_381328785.1">
    <property type="nucleotide sequence ID" value="NZ_JBHTMM010000033.1"/>
</dbReference>